<evidence type="ECO:0000256" key="16">
    <source>
        <dbReference type="ARBA" id="ARBA00047388"/>
    </source>
</evidence>
<keyword evidence="6 18" id="KW-0812">Transmembrane</keyword>
<protein>
    <recommendedName>
        <fullName evidence="18">Thiol:disulfide interchange protein DsbD</fullName>
        <ecNumber evidence="18">1.8.1.8</ecNumber>
    </recommendedName>
    <alternativeName>
        <fullName evidence="18">Protein-disulfide reductase</fullName>
        <shortName evidence="18">Disulfide reductase</shortName>
    </alternativeName>
</protein>
<keyword evidence="12 18" id="KW-0520">NAD</keyword>
<keyword evidence="14 18" id="KW-1015">Disulfide bond</keyword>
<evidence type="ECO:0000313" key="20">
    <source>
        <dbReference type="EMBL" id="UXD86636.1"/>
    </source>
</evidence>
<dbReference type="Pfam" id="PF11412">
    <property type="entry name" value="DsbD_N"/>
    <property type="match status" value="1"/>
</dbReference>
<feature type="transmembrane region" description="Helical" evidence="18">
    <location>
        <begin position="384"/>
        <end position="402"/>
    </location>
</feature>
<dbReference type="CDD" id="cd02953">
    <property type="entry name" value="DsbDgamma"/>
    <property type="match status" value="1"/>
</dbReference>
<dbReference type="RefSeq" id="WP_260998586.1">
    <property type="nucleotide sequence ID" value="NZ_CP054475.1"/>
</dbReference>
<name>A0ABY6A8S3_9GAMM</name>
<feature type="transmembrane region" description="Helical" evidence="18">
    <location>
        <begin position="349"/>
        <end position="372"/>
    </location>
</feature>
<dbReference type="PROSITE" id="PS51352">
    <property type="entry name" value="THIOREDOXIN_2"/>
    <property type="match status" value="1"/>
</dbReference>
<evidence type="ECO:0000259" key="19">
    <source>
        <dbReference type="PROSITE" id="PS51352"/>
    </source>
</evidence>
<keyword evidence="7 18" id="KW-0732">Signal</keyword>
<dbReference type="NCBIfam" id="NF001419">
    <property type="entry name" value="PRK00293.1"/>
    <property type="match status" value="1"/>
</dbReference>
<evidence type="ECO:0000256" key="12">
    <source>
        <dbReference type="ARBA" id="ARBA00023027"/>
    </source>
</evidence>
<feature type="transmembrane region" description="Helical" evidence="18">
    <location>
        <begin position="438"/>
        <end position="455"/>
    </location>
</feature>
<dbReference type="GO" id="GO:0047134">
    <property type="term" value="F:protein-disulfide reductase [NAD(P)H] activity"/>
    <property type="evidence" value="ECO:0007669"/>
    <property type="project" value="UniProtKB-EC"/>
</dbReference>
<evidence type="ECO:0000256" key="7">
    <source>
        <dbReference type="ARBA" id="ARBA00022729"/>
    </source>
</evidence>
<evidence type="ECO:0000256" key="18">
    <source>
        <dbReference type="HAMAP-Rule" id="MF_00399"/>
    </source>
</evidence>
<dbReference type="SUPFAM" id="SSF52833">
    <property type="entry name" value="Thioredoxin-like"/>
    <property type="match status" value="1"/>
</dbReference>
<evidence type="ECO:0000256" key="6">
    <source>
        <dbReference type="ARBA" id="ARBA00022692"/>
    </source>
</evidence>
<keyword evidence="11 18" id="KW-0560">Oxidoreductase</keyword>
<keyword evidence="3 18" id="KW-0813">Transport</keyword>
<evidence type="ECO:0000256" key="14">
    <source>
        <dbReference type="ARBA" id="ARBA00023157"/>
    </source>
</evidence>
<dbReference type="InterPro" id="IPR013766">
    <property type="entry name" value="Thioredoxin_domain"/>
</dbReference>
<feature type="disulfide bond" description="Redox-active" evidence="18">
    <location>
        <begin position="124"/>
        <end position="130"/>
    </location>
</feature>
<dbReference type="PANTHER" id="PTHR32234">
    <property type="entry name" value="THIOL:DISULFIDE INTERCHANGE PROTEIN DSBD"/>
    <property type="match status" value="1"/>
</dbReference>
<comment type="function">
    <text evidence="18">Required to facilitate the formation of correct disulfide bonds in some periplasmic proteins and for the assembly of the periplasmic c-type cytochromes. Acts by transferring electrons from cytoplasmic thioredoxin to the periplasm. This transfer involves a cascade of disulfide bond formation and reduction steps.</text>
</comment>
<dbReference type="Gene3D" id="2.60.40.1250">
    <property type="entry name" value="Thiol:disulfide interchange protein DsbD, N-terminal domain"/>
    <property type="match status" value="1"/>
</dbReference>
<evidence type="ECO:0000256" key="5">
    <source>
        <dbReference type="ARBA" id="ARBA00022519"/>
    </source>
</evidence>
<dbReference type="EC" id="1.8.1.8" evidence="18"/>
<evidence type="ECO:0000256" key="11">
    <source>
        <dbReference type="ARBA" id="ARBA00023002"/>
    </source>
</evidence>
<reference evidence="21" key="1">
    <citation type="submission" date="2020-06" db="EMBL/GenBank/DDBJ databases">
        <title>Thalassolituus marinus alknpb1M-1, a hydrocarbon-degrading bacterium isolated from the deep-sea overlying water using an in-situ strategy from the South China Sea basin.</title>
        <authorList>
            <person name="Dong C."/>
            <person name="Chen Y."/>
            <person name="Shao Z."/>
        </authorList>
    </citation>
    <scope>NUCLEOTIDE SEQUENCE [LARGE SCALE GENOMIC DNA]</scope>
    <source>
        <strain evidence="21">alknpb1M-1</strain>
    </source>
</reference>
<dbReference type="InterPro" id="IPR028250">
    <property type="entry name" value="DsbDN"/>
</dbReference>
<keyword evidence="10 18" id="KW-1133">Transmembrane helix</keyword>
<feature type="signal peptide" evidence="18">
    <location>
        <begin position="1"/>
        <end position="18"/>
    </location>
</feature>
<keyword evidence="9 18" id="KW-0249">Electron transport</keyword>
<feature type="disulfide bond" description="Redox-active" evidence="18">
    <location>
        <begin position="513"/>
        <end position="516"/>
    </location>
</feature>
<comment type="similarity">
    <text evidence="2 18">Belongs to the thioredoxin family. DsbD subfamily.</text>
</comment>
<evidence type="ECO:0000313" key="21">
    <source>
        <dbReference type="Proteomes" id="UP001065322"/>
    </source>
</evidence>
<comment type="catalytic activity">
    <reaction evidence="16 18">
        <text>[protein]-dithiol + NAD(+) = [protein]-disulfide + NADH + H(+)</text>
        <dbReference type="Rhea" id="RHEA:18749"/>
        <dbReference type="Rhea" id="RHEA-COMP:10593"/>
        <dbReference type="Rhea" id="RHEA-COMP:10594"/>
        <dbReference type="ChEBI" id="CHEBI:15378"/>
        <dbReference type="ChEBI" id="CHEBI:29950"/>
        <dbReference type="ChEBI" id="CHEBI:50058"/>
        <dbReference type="ChEBI" id="CHEBI:57540"/>
        <dbReference type="ChEBI" id="CHEBI:57945"/>
        <dbReference type="EC" id="1.8.1.8"/>
    </reaction>
</comment>
<evidence type="ECO:0000256" key="9">
    <source>
        <dbReference type="ARBA" id="ARBA00022982"/>
    </source>
</evidence>
<evidence type="ECO:0000256" key="8">
    <source>
        <dbReference type="ARBA" id="ARBA00022748"/>
    </source>
</evidence>
<dbReference type="InterPro" id="IPR036249">
    <property type="entry name" value="Thioredoxin-like_sf"/>
</dbReference>
<dbReference type="InterPro" id="IPR036929">
    <property type="entry name" value="DsbDN_sf"/>
</dbReference>
<dbReference type="SUPFAM" id="SSF74863">
    <property type="entry name" value="Thiol:disulfide interchange protein DsbD, N-terminal domain (DsbD-alpha)"/>
    <property type="match status" value="1"/>
</dbReference>
<comment type="catalytic activity">
    <reaction evidence="17 18">
        <text>[protein]-dithiol + NADP(+) = [protein]-disulfide + NADPH + H(+)</text>
        <dbReference type="Rhea" id="RHEA:18753"/>
        <dbReference type="Rhea" id="RHEA-COMP:10593"/>
        <dbReference type="Rhea" id="RHEA-COMP:10594"/>
        <dbReference type="ChEBI" id="CHEBI:15378"/>
        <dbReference type="ChEBI" id="CHEBI:29950"/>
        <dbReference type="ChEBI" id="CHEBI:50058"/>
        <dbReference type="ChEBI" id="CHEBI:57783"/>
        <dbReference type="ChEBI" id="CHEBI:58349"/>
        <dbReference type="EC" id="1.8.1.8"/>
    </reaction>
</comment>
<dbReference type="Gene3D" id="3.40.30.10">
    <property type="entry name" value="Glutaredoxin"/>
    <property type="match status" value="1"/>
</dbReference>
<evidence type="ECO:0000256" key="3">
    <source>
        <dbReference type="ARBA" id="ARBA00022448"/>
    </source>
</evidence>
<evidence type="ECO:0000256" key="10">
    <source>
        <dbReference type="ARBA" id="ARBA00022989"/>
    </source>
</evidence>
<dbReference type="Pfam" id="PF13899">
    <property type="entry name" value="Thioredoxin_7"/>
    <property type="match status" value="1"/>
</dbReference>
<feature type="transmembrane region" description="Helical" evidence="18">
    <location>
        <begin position="226"/>
        <end position="252"/>
    </location>
</feature>
<feature type="chain" id="PRO_5044909840" description="Thiol:disulfide interchange protein DsbD" evidence="18">
    <location>
        <begin position="19"/>
        <end position="597"/>
    </location>
</feature>
<keyword evidence="5 18" id="KW-0997">Cell inner membrane</keyword>
<dbReference type="Pfam" id="PF02683">
    <property type="entry name" value="DsbD_TM"/>
    <property type="match status" value="1"/>
</dbReference>
<dbReference type="HAMAP" id="MF_00399">
    <property type="entry name" value="DbsD"/>
    <property type="match status" value="1"/>
</dbReference>
<comment type="subcellular location">
    <subcellularLocation>
        <location evidence="1 18">Cell inner membrane</location>
        <topology evidence="1 18">Multi-pass membrane protein</topology>
    </subcellularLocation>
</comment>
<gene>
    <name evidence="18 20" type="primary">dsbD</name>
    <name evidence="20" type="ORF">HUF19_03880</name>
</gene>
<organism evidence="20 21">
    <name type="scientific">Thalassolituus hydrocarboniclasticus</name>
    <dbReference type="NCBI Taxonomy" id="2742796"/>
    <lineage>
        <taxon>Bacteria</taxon>
        <taxon>Pseudomonadati</taxon>
        <taxon>Pseudomonadota</taxon>
        <taxon>Gammaproteobacteria</taxon>
        <taxon>Oceanospirillales</taxon>
        <taxon>Oceanospirillaceae</taxon>
        <taxon>Thalassolituus</taxon>
    </lineage>
</organism>
<evidence type="ECO:0000256" key="13">
    <source>
        <dbReference type="ARBA" id="ARBA00023136"/>
    </source>
</evidence>
<evidence type="ECO:0000256" key="15">
    <source>
        <dbReference type="ARBA" id="ARBA00023284"/>
    </source>
</evidence>
<keyword evidence="8 18" id="KW-0201">Cytochrome c-type biogenesis</keyword>
<feature type="transmembrane region" description="Helical" evidence="18">
    <location>
        <begin position="408"/>
        <end position="426"/>
    </location>
</feature>
<feature type="transmembrane region" description="Helical" evidence="18">
    <location>
        <begin position="183"/>
        <end position="214"/>
    </location>
</feature>
<dbReference type="PANTHER" id="PTHR32234:SF0">
    <property type="entry name" value="THIOL:DISULFIDE INTERCHANGE PROTEIN DSBD"/>
    <property type="match status" value="1"/>
</dbReference>
<keyword evidence="15 18" id="KW-0676">Redox-active center</keyword>
<feature type="transmembrane region" description="Helical" evidence="18">
    <location>
        <begin position="264"/>
        <end position="286"/>
    </location>
</feature>
<sequence precursor="true">MAKWLLLCISLFWLPAQAGLLDSLTGNDEPDFLPVEQAFPLTTLIDNGQLYASWHSADGYYLYKHRIFIQQGELKADPVYYSHAGKEKEDEAFGLVTAFYGELDTRFDLSRFQPGELVLHHQGCADAGLCYPPQRYYLTISQADIDAAANTLATANSNNTVTDTAGSTSSQSNTDSWFSNRSWGAVVGLFFLLGLGLTFTPCVLPMVPILTTVVLGQKNTSASRGFILSSIYVLGMALTYAAAGLTVGLLGAGANIQAWMQTPWVLILFAVLFVLLALAMFGLYELQLPSGLRNRLNQLNQNQKGGQWLSVFIMGILSALVVSPCVSAPLAGALVYLSTTGDAILGGSALLALGLGMGAPLIVLGTTGASFLPKAGGWMNQIKAFFGILLLGVAIWLLSRILPENISLLLWALLALFYGISLGALEPAASGIQRLVKGLAWVFLLYGIIAFVGVLQGNSNPLQPLSGSQQFIGSNSTPAHSSAFFRSSSVAEIEKQIAASQQPVMLDLYADWCISCKVMEEEIFAQPDVQQMMKNVLWLQLDVTDNSAEQIAFMQKHAIFGPPTILFFSQQQEMPAARIVGELGKDRFVAHIRKHLP</sequence>
<evidence type="ECO:0000256" key="17">
    <source>
        <dbReference type="ARBA" id="ARBA00047804"/>
    </source>
</evidence>
<dbReference type="InterPro" id="IPR035671">
    <property type="entry name" value="DsbD_gamma"/>
</dbReference>
<feature type="domain" description="Thioredoxin" evidence="19">
    <location>
        <begin position="454"/>
        <end position="597"/>
    </location>
</feature>
<dbReference type="EMBL" id="CP054475">
    <property type="protein sequence ID" value="UXD86636.1"/>
    <property type="molecule type" value="Genomic_DNA"/>
</dbReference>
<dbReference type="Proteomes" id="UP001065322">
    <property type="component" value="Chromosome"/>
</dbReference>
<keyword evidence="21" id="KW-1185">Reference proteome</keyword>
<accession>A0ABY6A8S3</accession>
<evidence type="ECO:0000256" key="1">
    <source>
        <dbReference type="ARBA" id="ARBA00004429"/>
    </source>
</evidence>
<dbReference type="InterPro" id="IPR022910">
    <property type="entry name" value="Thiol_diS_interchange_DbsD"/>
</dbReference>
<keyword evidence="4 18" id="KW-1003">Cell membrane</keyword>
<comment type="caution">
    <text evidence="18">Lacks conserved residue(s) required for the propagation of feature annotation.</text>
</comment>
<keyword evidence="13 18" id="KW-0472">Membrane</keyword>
<dbReference type="InterPro" id="IPR003834">
    <property type="entry name" value="Cyt_c_assmbl_TM_dom"/>
</dbReference>
<evidence type="ECO:0000256" key="4">
    <source>
        <dbReference type="ARBA" id="ARBA00022475"/>
    </source>
</evidence>
<feature type="transmembrane region" description="Helical" evidence="18">
    <location>
        <begin position="307"/>
        <end position="337"/>
    </location>
</feature>
<evidence type="ECO:0000256" key="2">
    <source>
        <dbReference type="ARBA" id="ARBA00007241"/>
    </source>
</evidence>
<proteinExistence type="inferred from homology"/>